<accession>A0A518DLU2</accession>
<reference evidence="3 4" key="1">
    <citation type="submission" date="2019-02" db="EMBL/GenBank/DDBJ databases">
        <title>Deep-cultivation of Planctomycetes and their phenomic and genomic characterization uncovers novel biology.</title>
        <authorList>
            <person name="Wiegand S."/>
            <person name="Jogler M."/>
            <person name="Boedeker C."/>
            <person name="Pinto D."/>
            <person name="Vollmers J."/>
            <person name="Rivas-Marin E."/>
            <person name="Kohn T."/>
            <person name="Peeters S.H."/>
            <person name="Heuer A."/>
            <person name="Rast P."/>
            <person name="Oberbeckmann S."/>
            <person name="Bunk B."/>
            <person name="Jeske O."/>
            <person name="Meyerdierks A."/>
            <person name="Storesund J.E."/>
            <person name="Kallscheuer N."/>
            <person name="Luecker S."/>
            <person name="Lage O.M."/>
            <person name="Pohl T."/>
            <person name="Merkel B.J."/>
            <person name="Hornburger P."/>
            <person name="Mueller R.-W."/>
            <person name="Bruemmer F."/>
            <person name="Labrenz M."/>
            <person name="Spormann A.M."/>
            <person name="Op den Camp H."/>
            <person name="Overmann J."/>
            <person name="Amann R."/>
            <person name="Jetten M.S.M."/>
            <person name="Mascher T."/>
            <person name="Medema M.H."/>
            <person name="Devos D.P."/>
            <person name="Kaster A.-K."/>
            <person name="Ovreas L."/>
            <person name="Rohde M."/>
            <person name="Galperin M.Y."/>
            <person name="Jogler C."/>
        </authorList>
    </citation>
    <scope>NUCLEOTIDE SEQUENCE [LARGE SCALE GENOMIC DNA]</scope>
    <source>
        <strain evidence="3 4">Pla85_3_4</strain>
    </source>
</reference>
<dbReference type="Proteomes" id="UP000317648">
    <property type="component" value="Chromosome"/>
</dbReference>
<dbReference type="RefSeq" id="WP_145049058.1">
    <property type="nucleotide sequence ID" value="NZ_CP036433.1"/>
</dbReference>
<dbReference type="AlphaFoldDB" id="A0A518DLU2"/>
<dbReference type="KEGG" id="lcre:Pla8534_05680"/>
<feature type="chain" id="PRO_5022239858" description="3-keto-alpha-glucoside-1,2-lyase/3-keto-2-hydroxy-glucal hydratase domain-containing protein" evidence="1">
    <location>
        <begin position="25"/>
        <end position="244"/>
    </location>
</feature>
<evidence type="ECO:0000256" key="1">
    <source>
        <dbReference type="SAM" id="SignalP"/>
    </source>
</evidence>
<keyword evidence="1" id="KW-0732">Signal</keyword>
<keyword evidence="4" id="KW-1185">Reference proteome</keyword>
<evidence type="ECO:0000313" key="4">
    <source>
        <dbReference type="Proteomes" id="UP000317648"/>
    </source>
</evidence>
<feature type="domain" description="3-keto-alpha-glucoside-1,2-lyase/3-keto-2-hydroxy-glucal hydratase" evidence="2">
    <location>
        <begin position="47"/>
        <end position="224"/>
    </location>
</feature>
<dbReference type="OrthoDB" id="268602at2"/>
<dbReference type="GO" id="GO:0016787">
    <property type="term" value="F:hydrolase activity"/>
    <property type="evidence" value="ECO:0007669"/>
    <property type="project" value="InterPro"/>
</dbReference>
<gene>
    <name evidence="3" type="ORF">Pla8534_05680</name>
</gene>
<sequence length="244" mass="27217" precursor="true">MLTRLACLAFCGVALCSFLPAATAAEPADDWSRQQIERLPKSEKPIFLFNGKDLTGWEGQIDRHWSVEDGAIVGRNSAENAPAASTYLVTKDKYRNFRLIFEGKLVTSEMHTGVSLWGQTVEKSDDPYSYQGHLVMFPSGYGFYDLYRRNSIYRDADGVAKKAGKQHEWNRMEILAIGNRIRHVVNGIVVADWTDPKPELCGSGPIGLQLHSNKVPQEVQFRGLVLTLDPEDDVITAGEIGDEE</sequence>
<dbReference type="Gene3D" id="2.60.120.560">
    <property type="entry name" value="Exo-inulinase, domain 1"/>
    <property type="match status" value="1"/>
</dbReference>
<name>A0A518DLU2_9BACT</name>
<protein>
    <recommendedName>
        <fullName evidence="2">3-keto-alpha-glucoside-1,2-lyase/3-keto-2-hydroxy-glucal hydratase domain-containing protein</fullName>
    </recommendedName>
</protein>
<dbReference type="Pfam" id="PF06439">
    <property type="entry name" value="3keto-disac_hyd"/>
    <property type="match status" value="1"/>
</dbReference>
<evidence type="ECO:0000259" key="2">
    <source>
        <dbReference type="Pfam" id="PF06439"/>
    </source>
</evidence>
<organism evidence="3 4">
    <name type="scientific">Lignipirellula cremea</name>
    <dbReference type="NCBI Taxonomy" id="2528010"/>
    <lineage>
        <taxon>Bacteria</taxon>
        <taxon>Pseudomonadati</taxon>
        <taxon>Planctomycetota</taxon>
        <taxon>Planctomycetia</taxon>
        <taxon>Pirellulales</taxon>
        <taxon>Pirellulaceae</taxon>
        <taxon>Lignipirellula</taxon>
    </lineage>
</organism>
<evidence type="ECO:0000313" key="3">
    <source>
        <dbReference type="EMBL" id="QDU92795.1"/>
    </source>
</evidence>
<feature type="signal peptide" evidence="1">
    <location>
        <begin position="1"/>
        <end position="24"/>
    </location>
</feature>
<dbReference type="EMBL" id="CP036433">
    <property type="protein sequence ID" value="QDU92795.1"/>
    <property type="molecule type" value="Genomic_DNA"/>
</dbReference>
<proteinExistence type="predicted"/>
<dbReference type="InterPro" id="IPR010496">
    <property type="entry name" value="AL/BT2_dom"/>
</dbReference>